<accession>A0A4C1YJS8</accession>
<feature type="region of interest" description="Disordered" evidence="2">
    <location>
        <begin position="511"/>
        <end position="531"/>
    </location>
</feature>
<feature type="compositionally biased region" description="Acidic residues" evidence="2">
    <location>
        <begin position="223"/>
        <end position="232"/>
    </location>
</feature>
<feature type="domain" description="DRBM" evidence="3">
    <location>
        <begin position="635"/>
        <end position="702"/>
    </location>
</feature>
<dbReference type="SUPFAM" id="SSF54768">
    <property type="entry name" value="dsRNA-binding domain-like"/>
    <property type="match status" value="1"/>
</dbReference>
<dbReference type="GO" id="GO:0003725">
    <property type="term" value="F:double-stranded RNA binding"/>
    <property type="evidence" value="ECO:0007669"/>
    <property type="project" value="TreeGrafter"/>
</dbReference>
<dbReference type="AlphaFoldDB" id="A0A4C1YJS8"/>
<reference evidence="4 5" key="1">
    <citation type="journal article" date="2019" name="Commun. Biol.">
        <title>The bagworm genome reveals a unique fibroin gene that provides high tensile strength.</title>
        <authorList>
            <person name="Kono N."/>
            <person name="Nakamura H."/>
            <person name="Ohtoshi R."/>
            <person name="Tomita M."/>
            <person name="Numata K."/>
            <person name="Arakawa K."/>
        </authorList>
    </citation>
    <scope>NUCLEOTIDE SEQUENCE [LARGE SCALE GENOMIC DNA]</scope>
</reference>
<proteinExistence type="predicted"/>
<dbReference type="GO" id="GO:0020037">
    <property type="term" value="F:heme binding"/>
    <property type="evidence" value="ECO:0007669"/>
    <property type="project" value="InterPro"/>
</dbReference>
<dbReference type="Gene3D" id="3.30.160.590">
    <property type="match status" value="1"/>
</dbReference>
<keyword evidence="1" id="KW-0694">RNA-binding</keyword>
<dbReference type="SMART" id="SM00358">
    <property type="entry name" value="DSRM"/>
    <property type="match status" value="1"/>
</dbReference>
<evidence type="ECO:0000313" key="5">
    <source>
        <dbReference type="Proteomes" id="UP000299102"/>
    </source>
</evidence>
<dbReference type="InterPro" id="IPR040375">
    <property type="entry name" value="DGCR8"/>
</dbReference>
<dbReference type="CDD" id="cd19867">
    <property type="entry name" value="DSRM_DGCR8_rpt1"/>
    <property type="match status" value="1"/>
</dbReference>
<dbReference type="Proteomes" id="UP000299102">
    <property type="component" value="Unassembled WGS sequence"/>
</dbReference>
<evidence type="ECO:0000256" key="1">
    <source>
        <dbReference type="PROSITE-ProRule" id="PRU00266"/>
    </source>
</evidence>
<sequence length="979" mass="111522">MRTAGRTEGRMDGWTDGRMDGWTDGRMDGWTDGRMDGWTDGRMDGWTDGRMDGWTDGRMDGWTEWTGGQVDGWTGGRMDGGADDKHDETIRVLFFILAWNPLKTKHINLYSEMSDTEPQPAKKFKFDEEENDGSQGKVEDFSADFIASEMSNTVLQSPKKIKFDEEENNGGQPKMEDFSADLVNNKDEFSMSHDGYIGNEVNPEELEKLKEFQILDEVKSNDEDSEAGESDTSDGNKDFEARNIRDKTEIPDEEIEKMLEEDLPEDFKAIPKPKEKLYVIRQKTVLEVLPLDWVMVRHLSGMPVYLHKPSRVCTLSKPYFIGQKGSAIKHEIPISAIPCLNYKRALEEEIKQKEIDRRIAEQIKQMTDARNFSEIFNNNANNNVPRNIEDNMNSIACNDINARKENASRGNISGMAETERATENELLEIKFNIEDETGNSIVTQNASNGNVTKIEEYQAVDVPPKLTCPFSNASVENSEITVGKMECESNDASSQELAPSNEMNCKQNCDEKPADEDLPLSSKPVILPGGIIMPPPRVETVNNDWKTQPLTHEQVNEYCRRLFQFKTINMMQFKHWVDRHKYIRMRKALPYSTLPQGTKVITIPAKPVTSQENGANGAIGKANRRDWVMNMNGRSYLCVFHEYVQRALQKQPVYEFKQIENASTPYQATVFIGGMQYGVGYGSSKRQAKSAAARASIHILIPEMKDKLDDEEPTKKSEDDPVFSEIFQNLFPNGIYPNDVYLFSVPTFTFAEQSPARSLTVLALKILGLWNSVHLQWNLRRMLSFELAYCVILELETDTFSVRHAHARARLPHAFRSRGRLQAAAGRDVELRGGGRRRDMHVFFYRTKKLEHQRIELTMKVGKHSATVVCKNKKMAKQRASQAILQALHPHVHSWGSLLRLYGSRSVKSSKEKKLEEQQITLLQDKARHNEPNYAVLEKLRQEMRRLKERDEAVVPIGTLLVTDDLPTHSGSNLNNVDL</sequence>
<evidence type="ECO:0000259" key="3">
    <source>
        <dbReference type="PROSITE" id="PS50137"/>
    </source>
</evidence>
<evidence type="ECO:0000313" key="4">
    <source>
        <dbReference type="EMBL" id="GBP74585.1"/>
    </source>
</evidence>
<dbReference type="Gene3D" id="3.30.160.20">
    <property type="match status" value="2"/>
</dbReference>
<dbReference type="PANTHER" id="PTHR13482:SF3">
    <property type="entry name" value="MICROPROCESSOR COMPLEX SUBUNIT DGCR8"/>
    <property type="match status" value="1"/>
</dbReference>
<dbReference type="GO" id="GO:0042802">
    <property type="term" value="F:identical protein binding"/>
    <property type="evidence" value="ECO:0007669"/>
    <property type="project" value="InterPro"/>
</dbReference>
<dbReference type="STRING" id="151549.A0A4C1YJS8"/>
<keyword evidence="5" id="KW-1185">Reference proteome</keyword>
<comment type="caution">
    <text evidence="4">The sequence shown here is derived from an EMBL/GenBank/DDBJ whole genome shotgun (WGS) entry which is preliminary data.</text>
</comment>
<dbReference type="Pfam" id="PF00035">
    <property type="entry name" value="dsrm"/>
    <property type="match status" value="1"/>
</dbReference>
<dbReference type="InterPro" id="IPR014720">
    <property type="entry name" value="dsRBD_dom"/>
</dbReference>
<dbReference type="GO" id="GO:0031053">
    <property type="term" value="P:primary miRNA processing"/>
    <property type="evidence" value="ECO:0007669"/>
    <property type="project" value="InterPro"/>
</dbReference>
<organism evidence="4 5">
    <name type="scientific">Eumeta variegata</name>
    <name type="common">Bagworm moth</name>
    <name type="synonym">Eumeta japonica</name>
    <dbReference type="NCBI Taxonomy" id="151549"/>
    <lineage>
        <taxon>Eukaryota</taxon>
        <taxon>Metazoa</taxon>
        <taxon>Ecdysozoa</taxon>
        <taxon>Arthropoda</taxon>
        <taxon>Hexapoda</taxon>
        <taxon>Insecta</taxon>
        <taxon>Pterygota</taxon>
        <taxon>Neoptera</taxon>
        <taxon>Endopterygota</taxon>
        <taxon>Lepidoptera</taxon>
        <taxon>Glossata</taxon>
        <taxon>Ditrysia</taxon>
        <taxon>Tineoidea</taxon>
        <taxon>Psychidae</taxon>
        <taxon>Oiketicinae</taxon>
        <taxon>Eumeta</taxon>
    </lineage>
</organism>
<dbReference type="GO" id="GO:0070878">
    <property type="term" value="F:primary miRNA binding"/>
    <property type="evidence" value="ECO:0007669"/>
    <property type="project" value="TreeGrafter"/>
</dbReference>
<dbReference type="GO" id="GO:0070877">
    <property type="term" value="C:microprocessor complex"/>
    <property type="evidence" value="ECO:0007669"/>
    <property type="project" value="InterPro"/>
</dbReference>
<dbReference type="EMBL" id="BGZK01001213">
    <property type="protein sequence ID" value="GBP74585.1"/>
    <property type="molecule type" value="Genomic_DNA"/>
</dbReference>
<dbReference type="PROSITE" id="PS50137">
    <property type="entry name" value="DS_RBD"/>
    <property type="match status" value="1"/>
</dbReference>
<protein>
    <submittedName>
        <fullName evidence="4">Microprocessor complex subunit DGCR8</fullName>
    </submittedName>
</protein>
<feature type="region of interest" description="Disordered" evidence="2">
    <location>
        <begin position="218"/>
        <end position="242"/>
    </location>
</feature>
<dbReference type="OrthoDB" id="112668at2759"/>
<name>A0A4C1YJS8_EUMVA</name>
<dbReference type="PANTHER" id="PTHR13482">
    <property type="entry name" value="MICRORNA PROCESSOR COMPLEX SUBUNIT DGCR8"/>
    <property type="match status" value="1"/>
</dbReference>
<dbReference type="Gene3D" id="2.20.70.10">
    <property type="match status" value="1"/>
</dbReference>
<gene>
    <name evidence="4" type="primary">DGCR8</name>
    <name evidence="4" type="ORF">EVAR_39989_1</name>
</gene>
<evidence type="ECO:0000256" key="2">
    <source>
        <dbReference type="SAM" id="MobiDB-lite"/>
    </source>
</evidence>